<accession>D0LM11</accession>
<dbReference type="Proteomes" id="UP000001880">
    <property type="component" value="Chromosome"/>
</dbReference>
<dbReference type="KEGG" id="hoh:Hoch_2658"/>
<dbReference type="HOGENOM" id="CLU_156493_0_0_7"/>
<reference evidence="1 2" key="1">
    <citation type="journal article" date="2010" name="Stand. Genomic Sci.">
        <title>Complete genome sequence of Haliangium ochraceum type strain (SMP-2).</title>
        <authorList>
            <consortium name="US DOE Joint Genome Institute (JGI-PGF)"/>
            <person name="Ivanova N."/>
            <person name="Daum C."/>
            <person name="Lang E."/>
            <person name="Abt B."/>
            <person name="Kopitz M."/>
            <person name="Saunders E."/>
            <person name="Lapidus A."/>
            <person name="Lucas S."/>
            <person name="Glavina Del Rio T."/>
            <person name="Nolan M."/>
            <person name="Tice H."/>
            <person name="Copeland A."/>
            <person name="Cheng J.F."/>
            <person name="Chen F."/>
            <person name="Bruce D."/>
            <person name="Goodwin L."/>
            <person name="Pitluck S."/>
            <person name="Mavromatis K."/>
            <person name="Pati A."/>
            <person name="Mikhailova N."/>
            <person name="Chen A."/>
            <person name="Palaniappan K."/>
            <person name="Land M."/>
            <person name="Hauser L."/>
            <person name="Chang Y.J."/>
            <person name="Jeffries C.D."/>
            <person name="Detter J.C."/>
            <person name="Brettin T."/>
            <person name="Rohde M."/>
            <person name="Goker M."/>
            <person name="Bristow J."/>
            <person name="Markowitz V."/>
            <person name="Eisen J.A."/>
            <person name="Hugenholtz P."/>
            <person name="Kyrpides N.C."/>
            <person name="Klenk H.P."/>
        </authorList>
    </citation>
    <scope>NUCLEOTIDE SEQUENCE [LARGE SCALE GENOMIC DNA]</scope>
    <source>
        <strain evidence="2">DSM 14365 / CIP 107738 / JCM 11303 / AJ 13395 / SMP-2</strain>
    </source>
</reference>
<organism evidence="1 2">
    <name type="scientific">Haliangium ochraceum (strain DSM 14365 / JCM 11303 / SMP-2)</name>
    <dbReference type="NCBI Taxonomy" id="502025"/>
    <lineage>
        <taxon>Bacteria</taxon>
        <taxon>Pseudomonadati</taxon>
        <taxon>Myxococcota</taxon>
        <taxon>Polyangia</taxon>
        <taxon>Haliangiales</taxon>
        <taxon>Kofleriaceae</taxon>
        <taxon>Haliangium</taxon>
    </lineage>
</organism>
<dbReference type="PROSITE" id="PS51257">
    <property type="entry name" value="PROKAR_LIPOPROTEIN"/>
    <property type="match status" value="1"/>
</dbReference>
<dbReference type="AlphaFoldDB" id="D0LM11"/>
<keyword evidence="2" id="KW-1185">Reference proteome</keyword>
<protein>
    <recommendedName>
        <fullName evidence="3">Lipoprotein</fullName>
    </recommendedName>
</protein>
<evidence type="ECO:0008006" key="3">
    <source>
        <dbReference type="Google" id="ProtNLM"/>
    </source>
</evidence>
<gene>
    <name evidence="1" type="ordered locus">Hoch_2658</name>
</gene>
<evidence type="ECO:0000313" key="1">
    <source>
        <dbReference type="EMBL" id="ACY15189.1"/>
    </source>
</evidence>
<dbReference type="STRING" id="502025.Hoch_2658"/>
<sequence>MKLGSLSVIAFLWLTGCLVDSNPTRRFRTSWVCAVDECSRIEAVRQYDRAQLEYDELELMSSSDDSLFTDARLVVSNQVLAPDCLLVLGLQLFEHEIESAKYCSTPSGFELTVTIPDEDPETSSTWVVMAREL</sequence>
<dbReference type="EMBL" id="CP001804">
    <property type="protein sequence ID" value="ACY15189.1"/>
    <property type="molecule type" value="Genomic_DNA"/>
</dbReference>
<dbReference type="RefSeq" id="WP_012827797.1">
    <property type="nucleotide sequence ID" value="NC_013440.1"/>
</dbReference>
<proteinExistence type="predicted"/>
<evidence type="ECO:0000313" key="2">
    <source>
        <dbReference type="Proteomes" id="UP000001880"/>
    </source>
</evidence>
<name>D0LM11_HALO1</name>